<comment type="caution">
    <text evidence="1">The sequence shown here is derived from an EMBL/GenBank/DDBJ whole genome shotgun (WGS) entry which is preliminary data.</text>
</comment>
<evidence type="ECO:0000313" key="2">
    <source>
        <dbReference type="Proteomes" id="UP000054564"/>
    </source>
</evidence>
<dbReference type="AlphaFoldDB" id="A0A0L0UWF2"/>
<evidence type="ECO:0000313" key="1">
    <source>
        <dbReference type="EMBL" id="KNE91355.1"/>
    </source>
</evidence>
<accession>A0A0L0UWF2</accession>
<organism evidence="1 2">
    <name type="scientific">Puccinia striiformis f. sp. tritici PST-78</name>
    <dbReference type="NCBI Taxonomy" id="1165861"/>
    <lineage>
        <taxon>Eukaryota</taxon>
        <taxon>Fungi</taxon>
        <taxon>Dikarya</taxon>
        <taxon>Basidiomycota</taxon>
        <taxon>Pucciniomycotina</taxon>
        <taxon>Pucciniomycetes</taxon>
        <taxon>Pucciniales</taxon>
        <taxon>Pucciniaceae</taxon>
        <taxon>Puccinia</taxon>
    </lineage>
</organism>
<dbReference type="EMBL" id="AJIL01000208">
    <property type="protein sequence ID" value="KNE91355.1"/>
    <property type="molecule type" value="Genomic_DNA"/>
</dbReference>
<name>A0A0L0UWF2_9BASI</name>
<reference evidence="2" key="1">
    <citation type="submission" date="2014-03" db="EMBL/GenBank/DDBJ databases">
        <title>The Genome Sequence of Puccinia striiformis f. sp. tritici PST-78.</title>
        <authorList>
            <consortium name="The Broad Institute Genome Sequencing Platform"/>
            <person name="Cuomo C."/>
            <person name="Hulbert S."/>
            <person name="Chen X."/>
            <person name="Walker B."/>
            <person name="Young S.K."/>
            <person name="Zeng Q."/>
            <person name="Gargeya S."/>
            <person name="Fitzgerald M."/>
            <person name="Haas B."/>
            <person name="Abouelleil A."/>
            <person name="Alvarado L."/>
            <person name="Arachchi H.M."/>
            <person name="Berlin A.M."/>
            <person name="Chapman S.B."/>
            <person name="Goldberg J."/>
            <person name="Griggs A."/>
            <person name="Gujja S."/>
            <person name="Hansen M."/>
            <person name="Howarth C."/>
            <person name="Imamovic A."/>
            <person name="Larimer J."/>
            <person name="McCowan C."/>
            <person name="Montmayeur A."/>
            <person name="Murphy C."/>
            <person name="Neiman D."/>
            <person name="Pearson M."/>
            <person name="Priest M."/>
            <person name="Roberts A."/>
            <person name="Saif S."/>
            <person name="Shea T."/>
            <person name="Sisk P."/>
            <person name="Sykes S."/>
            <person name="Wortman J."/>
            <person name="Nusbaum C."/>
            <person name="Birren B."/>
        </authorList>
    </citation>
    <scope>NUCLEOTIDE SEQUENCE [LARGE SCALE GENOMIC DNA]</scope>
    <source>
        <strain evidence="2">race PST-78</strain>
    </source>
</reference>
<keyword evidence="2" id="KW-1185">Reference proteome</keyword>
<gene>
    <name evidence="1" type="ORF">PSTG_15220</name>
</gene>
<sequence>MDITTSELSSVKDHIVQEVASQLSIQSALNDRITLTQTPLWMSDELGSKVDTPQVSFPDGSRFDYGVWVNETWVKFASHACVTRAVLSSRPHAYASWRSVSDEALAQGRFGGRQVVTPEHRLGTHGVGGDALTRLLHTLPMLSWS</sequence>
<dbReference type="Proteomes" id="UP000054564">
    <property type="component" value="Unassembled WGS sequence"/>
</dbReference>
<proteinExistence type="predicted"/>
<protein>
    <submittedName>
        <fullName evidence="1">Uncharacterized protein</fullName>
    </submittedName>
</protein>